<evidence type="ECO:0000313" key="2">
    <source>
        <dbReference type="EMBL" id="TDL22246.1"/>
    </source>
</evidence>
<feature type="region of interest" description="Disordered" evidence="1">
    <location>
        <begin position="134"/>
        <end position="233"/>
    </location>
</feature>
<accession>A0A4Y7Q4L7</accession>
<feature type="compositionally biased region" description="Basic residues" evidence="1">
    <location>
        <begin position="113"/>
        <end position="122"/>
    </location>
</feature>
<reference evidence="2 3" key="1">
    <citation type="submission" date="2018-06" db="EMBL/GenBank/DDBJ databases">
        <title>A transcriptomic atlas of mushroom development highlights an independent origin of complex multicellularity.</title>
        <authorList>
            <consortium name="DOE Joint Genome Institute"/>
            <person name="Krizsan K."/>
            <person name="Almasi E."/>
            <person name="Merenyi Z."/>
            <person name="Sahu N."/>
            <person name="Viragh M."/>
            <person name="Koszo T."/>
            <person name="Mondo S."/>
            <person name="Kiss B."/>
            <person name="Balint B."/>
            <person name="Kues U."/>
            <person name="Barry K."/>
            <person name="Hegedus J.C."/>
            <person name="Henrissat B."/>
            <person name="Johnson J."/>
            <person name="Lipzen A."/>
            <person name="Ohm R."/>
            <person name="Nagy I."/>
            <person name="Pangilinan J."/>
            <person name="Yan J."/>
            <person name="Xiong Y."/>
            <person name="Grigoriev I.V."/>
            <person name="Hibbett D.S."/>
            <person name="Nagy L.G."/>
        </authorList>
    </citation>
    <scope>NUCLEOTIDE SEQUENCE [LARGE SCALE GENOMIC DNA]</scope>
    <source>
        <strain evidence="2 3">SZMC22713</strain>
    </source>
</reference>
<feature type="compositionally biased region" description="Polar residues" evidence="1">
    <location>
        <begin position="137"/>
        <end position="163"/>
    </location>
</feature>
<feature type="region of interest" description="Disordered" evidence="1">
    <location>
        <begin position="547"/>
        <end position="674"/>
    </location>
</feature>
<feature type="compositionally biased region" description="Basic and acidic residues" evidence="1">
    <location>
        <begin position="580"/>
        <end position="591"/>
    </location>
</feature>
<evidence type="ECO:0000313" key="3">
    <source>
        <dbReference type="Proteomes" id="UP000294933"/>
    </source>
</evidence>
<feature type="compositionally biased region" description="Basic residues" evidence="1">
    <location>
        <begin position="483"/>
        <end position="494"/>
    </location>
</feature>
<organism evidence="2 3">
    <name type="scientific">Rickenella mellea</name>
    <dbReference type="NCBI Taxonomy" id="50990"/>
    <lineage>
        <taxon>Eukaryota</taxon>
        <taxon>Fungi</taxon>
        <taxon>Dikarya</taxon>
        <taxon>Basidiomycota</taxon>
        <taxon>Agaricomycotina</taxon>
        <taxon>Agaricomycetes</taxon>
        <taxon>Hymenochaetales</taxon>
        <taxon>Rickenellaceae</taxon>
        <taxon>Rickenella</taxon>
    </lineage>
</organism>
<feature type="compositionally biased region" description="Basic and acidic residues" evidence="1">
    <location>
        <begin position="94"/>
        <end position="112"/>
    </location>
</feature>
<feature type="region of interest" description="Disordered" evidence="1">
    <location>
        <begin position="30"/>
        <end position="122"/>
    </location>
</feature>
<keyword evidence="3" id="KW-1185">Reference proteome</keyword>
<feature type="compositionally biased region" description="Polar residues" evidence="1">
    <location>
        <begin position="521"/>
        <end position="530"/>
    </location>
</feature>
<feature type="region of interest" description="Disordered" evidence="1">
    <location>
        <begin position="369"/>
        <end position="533"/>
    </location>
</feature>
<feature type="compositionally biased region" description="Polar residues" evidence="1">
    <location>
        <begin position="383"/>
        <end position="416"/>
    </location>
</feature>
<feature type="compositionally biased region" description="Polar residues" evidence="1">
    <location>
        <begin position="32"/>
        <end position="45"/>
    </location>
</feature>
<feature type="compositionally biased region" description="Polar residues" evidence="1">
    <location>
        <begin position="441"/>
        <end position="465"/>
    </location>
</feature>
<dbReference type="VEuPathDB" id="FungiDB:BD410DRAFT_272939"/>
<dbReference type="AlphaFoldDB" id="A0A4Y7Q4L7"/>
<protein>
    <submittedName>
        <fullName evidence="2">Uncharacterized protein</fullName>
    </submittedName>
</protein>
<dbReference type="STRING" id="50990.A0A4Y7Q4L7"/>
<dbReference type="Proteomes" id="UP000294933">
    <property type="component" value="Unassembled WGS sequence"/>
</dbReference>
<dbReference type="OrthoDB" id="3363891at2759"/>
<name>A0A4Y7Q4L7_9AGAM</name>
<gene>
    <name evidence="2" type="ORF">BD410DRAFT_272939</name>
</gene>
<dbReference type="EMBL" id="ML170176">
    <property type="protein sequence ID" value="TDL22246.1"/>
    <property type="molecule type" value="Genomic_DNA"/>
</dbReference>
<sequence>MALTATAQSALPRELSWDETIVPALRKRLESESQVLSKRMSTVSISGDEAYPVYTSKPSSKTRQRPAETPPPIVEQPRHKPSAIPRPSLQSTRKISEDSESSHYHHHNNEAKHAKHQPQRRARTYSSPYMFDANAAANGTTDSSQNASVLPTPTSSRSNSPMVVNNVPRPTDVMRTRIPKVARTRSDSASNHAHINGVAGSSHAAQNGYPITPETSPDPWPQSKDLSRSSHDSVAAQVLRGPPLMYEAPPFTASSFTTSFTDDIDNPHRPSLEEERPFEHWYRGEISRNGGVGELRVGNRMEMLEIANYGHTLRKATSKASPALSSAMLSGRRMSSGQRDSFYFDEEMKARAMQETVLDEMPLTDMEVDTETDRETTYHDAPTSPTTPSTVRQATSQRPNTNIPRYTAGPSSSSTAKPMKSALRQPKTPVRGASEPPEVSRPQQRANGQSSIPQSQSLTVASSQAQKRERERGRTKSPQPSPKKAKGPAPKRSKSAMDVRQAAEYPEPPDVPGGMADAIPSWTQPRQRTGNWDEVVLPVVARKMGLDDHYEEANGSPRQPQASRSEERIAAPAPGTFGFDHTKYRPPRTDQDGEDIPMDEFGSLPQGNTVEEEPQQDPRTERRTTLPPSRNPGLQIDTARPTRSRLSPPPSPAPFSHYLTSTKGPANEQSAEEAERIRRAQAAAQQARIVEKEESGGAGCCKCVIM</sequence>
<proteinExistence type="predicted"/>
<evidence type="ECO:0000256" key="1">
    <source>
        <dbReference type="SAM" id="MobiDB-lite"/>
    </source>
</evidence>